<keyword evidence="3" id="KW-1185">Reference proteome</keyword>
<proteinExistence type="predicted"/>
<accession>A0AAX4P514</accession>
<evidence type="ECO:0000313" key="3">
    <source>
        <dbReference type="Proteomes" id="UP001472866"/>
    </source>
</evidence>
<gene>
    <name evidence="2" type="ORF">HKI87_04g29970</name>
</gene>
<feature type="compositionally biased region" description="Low complexity" evidence="1">
    <location>
        <begin position="346"/>
        <end position="355"/>
    </location>
</feature>
<organism evidence="2 3">
    <name type="scientific">Chloropicon roscoffensis</name>
    <dbReference type="NCBI Taxonomy" id="1461544"/>
    <lineage>
        <taxon>Eukaryota</taxon>
        <taxon>Viridiplantae</taxon>
        <taxon>Chlorophyta</taxon>
        <taxon>Chloropicophyceae</taxon>
        <taxon>Chloropicales</taxon>
        <taxon>Chloropicaceae</taxon>
        <taxon>Chloropicon</taxon>
    </lineage>
</organism>
<evidence type="ECO:0000256" key="1">
    <source>
        <dbReference type="SAM" id="MobiDB-lite"/>
    </source>
</evidence>
<feature type="compositionally biased region" description="Low complexity" evidence="1">
    <location>
        <begin position="376"/>
        <end position="390"/>
    </location>
</feature>
<feature type="compositionally biased region" description="Basic and acidic residues" evidence="1">
    <location>
        <begin position="251"/>
        <end position="287"/>
    </location>
</feature>
<sequence>MNGGAVTEQPSRGGPLWRVKMGDASLRNIGRVCLQTVTEGTDLLVEERDQTSQRRSAVSEDAKYLVLHRKVPTRKMFRDSYSMMEFAREIIRPRQLKLTRIREIVLSSSSSGGRASNSKYIKLVYANKRKKRDESVKLLFQDSSVFSRWTLALSALVYTWKWLEMPQGGARQSQEEKREQLERERRRIHELGPTGKQLVSDILCSLVVNDKVQKKYWPRVSKLLTELDFWSWSLPTPQQDAQRREVYQRIHDGDGEGSLREHEPRGRGASRDEAEREEAREEVEVKVPEPAVRRNNSAPVVLSNLNELYTIPEDKLPGPCPRSGSGRTQKIFRRVSNHQAIECPGSSDSEAAAPSEGEEEEAPPRPEMHTRVVHPVSSSVGSEVEAGASGKENEASNCSGKNGKGGDEFSKEFFSALNTLERKSKWKRKMRQVKSFVVCNLKDLEAGITALERDIDGSDLLGHCNDAAAGSVVDEDILKASLWRTVVQLSLNLQKEKEMHLKTKAELKESRGRRAPFSSTENES</sequence>
<feature type="region of interest" description="Disordered" evidence="1">
    <location>
        <begin position="505"/>
        <end position="524"/>
    </location>
</feature>
<reference evidence="2 3" key="1">
    <citation type="submission" date="2024-03" db="EMBL/GenBank/DDBJ databases">
        <title>Complete genome sequence of the green alga Chloropicon roscoffensis RCC1871.</title>
        <authorList>
            <person name="Lemieux C."/>
            <person name="Pombert J.-F."/>
            <person name="Otis C."/>
            <person name="Turmel M."/>
        </authorList>
    </citation>
    <scope>NUCLEOTIDE SEQUENCE [LARGE SCALE GENOMIC DNA]</scope>
    <source>
        <strain evidence="2 3">RCC1871</strain>
    </source>
</reference>
<protein>
    <submittedName>
        <fullName evidence="2">Uncharacterized protein</fullName>
    </submittedName>
</protein>
<dbReference type="AlphaFoldDB" id="A0AAX4P514"/>
<evidence type="ECO:0000313" key="2">
    <source>
        <dbReference type="EMBL" id="WZN61462.1"/>
    </source>
</evidence>
<dbReference type="EMBL" id="CP151504">
    <property type="protein sequence ID" value="WZN61462.1"/>
    <property type="molecule type" value="Genomic_DNA"/>
</dbReference>
<name>A0AAX4P514_9CHLO</name>
<feature type="region of interest" description="Disordered" evidence="1">
    <location>
        <begin position="338"/>
        <end position="403"/>
    </location>
</feature>
<feature type="region of interest" description="Disordered" evidence="1">
    <location>
        <begin position="251"/>
        <end position="290"/>
    </location>
</feature>
<dbReference type="Proteomes" id="UP001472866">
    <property type="component" value="Chromosome 04"/>
</dbReference>